<evidence type="ECO:0000256" key="5">
    <source>
        <dbReference type="ARBA" id="ARBA00020673"/>
    </source>
</evidence>
<dbReference type="GO" id="GO:0000022">
    <property type="term" value="P:mitotic spindle elongation"/>
    <property type="evidence" value="ECO:0007669"/>
    <property type="project" value="TreeGrafter"/>
</dbReference>
<organism evidence="13 14">
    <name type="scientific">Ceraceosorus guamensis</name>
    <dbReference type="NCBI Taxonomy" id="1522189"/>
    <lineage>
        <taxon>Eukaryota</taxon>
        <taxon>Fungi</taxon>
        <taxon>Dikarya</taxon>
        <taxon>Basidiomycota</taxon>
        <taxon>Ustilaginomycotina</taxon>
        <taxon>Exobasidiomycetes</taxon>
        <taxon>Ceraceosorales</taxon>
        <taxon>Ceraceosoraceae</taxon>
        <taxon>Ceraceosorus</taxon>
    </lineage>
</organism>
<evidence type="ECO:0000313" key="13">
    <source>
        <dbReference type="EMBL" id="PWN44181.1"/>
    </source>
</evidence>
<evidence type="ECO:0000313" key="14">
    <source>
        <dbReference type="Proteomes" id="UP000245783"/>
    </source>
</evidence>
<feature type="compositionally biased region" description="Low complexity" evidence="10">
    <location>
        <begin position="339"/>
        <end position="352"/>
    </location>
</feature>
<dbReference type="GO" id="GO:0016192">
    <property type="term" value="P:vesicle-mediated transport"/>
    <property type="evidence" value="ECO:0007669"/>
    <property type="project" value="TreeGrafter"/>
</dbReference>
<feature type="transmembrane region" description="Helical" evidence="11">
    <location>
        <begin position="61"/>
        <end position="80"/>
    </location>
</feature>
<feature type="compositionally biased region" description="Polar residues" evidence="10">
    <location>
        <begin position="401"/>
        <end position="413"/>
    </location>
</feature>
<evidence type="ECO:0000259" key="12">
    <source>
        <dbReference type="Pfam" id="PF09335"/>
    </source>
</evidence>
<keyword evidence="9 11" id="KW-0472">Membrane</keyword>
<name>A0A316W622_9BASI</name>
<dbReference type="OrthoDB" id="166803at2759"/>
<sequence>MPCSRRQQTHAWRPAGSGMNSRFGEATFRSLLSPGWWIAFAQRLIQSSIEWWTAATLRARLAVLALGAMYGGLALTALILGPEKIASLLGGLASQISASSQGKLYLLSALVILSIPPLPGYGSAVTLCGLAYGSASIEPKGTHGLFEAWTLAAVGCLLGASIAFALLRFIVKGPGKSWKVITNVTDDRRWNAVQLAIRDKGLAMVVLIRFSPFPFCYSNLFFASMESVSFFHFLVATAMITPKLLLHCFVGARTRELLDSGARQELDWHARMLNIAYILGGSAIGAATGWFVWRETQAILSTYDAEEGLEGSLEADSSPMLGSRQGSVRRARPDRGRADGASSQPAQSSGASRPEYVDERRTTPGRGEREADSLLLNKEPDVDDSATSSFPSPDPDHFDTTDSFNPSLHSQPFDTSANARDSSSSSRPASNSTPAPDSVKAPKSIEEQGGKVENAGQGQEPFDWGWEENSPVTPKAPLQP</sequence>
<feature type="transmembrane region" description="Helical" evidence="11">
    <location>
        <begin position="230"/>
        <end position="252"/>
    </location>
</feature>
<evidence type="ECO:0000256" key="7">
    <source>
        <dbReference type="ARBA" id="ARBA00022989"/>
    </source>
</evidence>
<evidence type="ECO:0000256" key="9">
    <source>
        <dbReference type="ARBA" id="ARBA00023136"/>
    </source>
</evidence>
<feature type="transmembrane region" description="Helical" evidence="11">
    <location>
        <begin position="152"/>
        <end position="171"/>
    </location>
</feature>
<proteinExistence type="inferred from homology"/>
<dbReference type="InParanoid" id="A0A316W622"/>
<feature type="compositionally biased region" description="Basic and acidic residues" evidence="10">
    <location>
        <begin position="355"/>
        <end position="372"/>
    </location>
</feature>
<feature type="transmembrane region" description="Helical" evidence="11">
    <location>
        <begin position="202"/>
        <end position="224"/>
    </location>
</feature>
<comment type="similarity">
    <text evidence="3">Belongs to the TVP38/TMEM64 family.</text>
</comment>
<evidence type="ECO:0000256" key="8">
    <source>
        <dbReference type="ARBA" id="ARBA00023034"/>
    </source>
</evidence>
<dbReference type="RefSeq" id="XP_025371341.1">
    <property type="nucleotide sequence ID" value="XM_025517278.1"/>
</dbReference>
<comment type="function">
    <text evidence="1">Golgi membrane protein involved in vesicular trafficking and spindle migration.</text>
</comment>
<dbReference type="PANTHER" id="PTHR47549:SF1">
    <property type="entry name" value="GOLGI APPARATUS MEMBRANE PROTEIN TVP38"/>
    <property type="match status" value="1"/>
</dbReference>
<feature type="transmembrane region" description="Helical" evidence="11">
    <location>
        <begin position="273"/>
        <end position="293"/>
    </location>
</feature>
<keyword evidence="14" id="KW-1185">Reference proteome</keyword>
<dbReference type="PANTHER" id="PTHR47549">
    <property type="entry name" value="GOLGI APPARATUS MEMBRANE PROTEIN TVP38-RELATED"/>
    <property type="match status" value="1"/>
</dbReference>
<evidence type="ECO:0000256" key="2">
    <source>
        <dbReference type="ARBA" id="ARBA00004653"/>
    </source>
</evidence>
<accession>A0A316W622</accession>
<protein>
    <recommendedName>
        <fullName evidence="4">Golgi apparatus membrane protein TVP38</fullName>
    </recommendedName>
    <alternativeName>
        <fullName evidence="5">Golgi apparatus membrane protein tvp38</fullName>
    </alternativeName>
</protein>
<dbReference type="InterPro" id="IPR051076">
    <property type="entry name" value="Golgi_membrane_TVP38/TMEM64"/>
</dbReference>
<dbReference type="Pfam" id="PF09335">
    <property type="entry name" value="VTT_dom"/>
    <property type="match status" value="1"/>
</dbReference>
<keyword evidence="6 11" id="KW-0812">Transmembrane</keyword>
<evidence type="ECO:0000256" key="10">
    <source>
        <dbReference type="SAM" id="MobiDB-lite"/>
    </source>
</evidence>
<evidence type="ECO:0000256" key="11">
    <source>
        <dbReference type="SAM" id="Phobius"/>
    </source>
</evidence>
<evidence type="ECO:0000256" key="6">
    <source>
        <dbReference type="ARBA" id="ARBA00022692"/>
    </source>
</evidence>
<dbReference type="EMBL" id="KZ819363">
    <property type="protein sequence ID" value="PWN44181.1"/>
    <property type="molecule type" value="Genomic_DNA"/>
</dbReference>
<evidence type="ECO:0000256" key="3">
    <source>
        <dbReference type="ARBA" id="ARBA00008640"/>
    </source>
</evidence>
<dbReference type="GeneID" id="37039148"/>
<evidence type="ECO:0000256" key="1">
    <source>
        <dbReference type="ARBA" id="ARBA00002978"/>
    </source>
</evidence>
<feature type="compositionally biased region" description="Low complexity" evidence="10">
    <location>
        <begin position="414"/>
        <end position="435"/>
    </location>
</feature>
<feature type="domain" description="VTT" evidence="12">
    <location>
        <begin position="144"/>
        <end position="252"/>
    </location>
</feature>
<dbReference type="GO" id="GO:0000139">
    <property type="term" value="C:Golgi membrane"/>
    <property type="evidence" value="ECO:0007669"/>
    <property type="project" value="UniProtKB-SubCell"/>
</dbReference>
<evidence type="ECO:0000256" key="4">
    <source>
        <dbReference type="ARBA" id="ARBA00013533"/>
    </source>
</evidence>
<dbReference type="InterPro" id="IPR032816">
    <property type="entry name" value="VTT_dom"/>
</dbReference>
<reference evidence="13 14" key="1">
    <citation type="journal article" date="2018" name="Mol. Biol. Evol.">
        <title>Broad Genomic Sampling Reveals a Smut Pathogenic Ancestry of the Fungal Clade Ustilaginomycotina.</title>
        <authorList>
            <person name="Kijpornyongpan T."/>
            <person name="Mondo S.J."/>
            <person name="Barry K."/>
            <person name="Sandor L."/>
            <person name="Lee J."/>
            <person name="Lipzen A."/>
            <person name="Pangilinan J."/>
            <person name="LaButti K."/>
            <person name="Hainaut M."/>
            <person name="Henrissat B."/>
            <person name="Grigoriev I.V."/>
            <person name="Spatafora J.W."/>
            <person name="Aime M.C."/>
        </authorList>
    </citation>
    <scope>NUCLEOTIDE SEQUENCE [LARGE SCALE GENOMIC DNA]</scope>
    <source>
        <strain evidence="13 14">MCA 4658</strain>
    </source>
</reference>
<feature type="region of interest" description="Disordered" evidence="10">
    <location>
        <begin position="311"/>
        <end position="480"/>
    </location>
</feature>
<keyword evidence="8" id="KW-0333">Golgi apparatus</keyword>
<dbReference type="STRING" id="1522189.A0A316W622"/>
<keyword evidence="7 11" id="KW-1133">Transmembrane helix</keyword>
<gene>
    <name evidence="13" type="ORF">IE81DRAFT_37120</name>
</gene>
<comment type="subcellular location">
    <subcellularLocation>
        <location evidence="2">Golgi apparatus membrane</location>
        <topology evidence="2">Multi-pass membrane protein</topology>
    </subcellularLocation>
</comment>
<dbReference type="Proteomes" id="UP000245783">
    <property type="component" value="Unassembled WGS sequence"/>
</dbReference>
<dbReference type="AlphaFoldDB" id="A0A316W622"/>